<proteinExistence type="predicted"/>
<evidence type="ECO:0000256" key="1">
    <source>
        <dbReference type="ARBA" id="ARBA00022723"/>
    </source>
</evidence>
<keyword evidence="3" id="KW-1133">Transmembrane helix</keyword>
<organism evidence="5 6">
    <name type="scientific">Dysgonomonas hofstadii</name>
    <dbReference type="NCBI Taxonomy" id="637886"/>
    <lineage>
        <taxon>Bacteria</taxon>
        <taxon>Pseudomonadati</taxon>
        <taxon>Bacteroidota</taxon>
        <taxon>Bacteroidia</taxon>
        <taxon>Bacteroidales</taxon>
        <taxon>Dysgonomonadaceae</taxon>
        <taxon>Dysgonomonas</taxon>
    </lineage>
</organism>
<feature type="transmembrane region" description="Helical" evidence="3">
    <location>
        <begin position="97"/>
        <end position="116"/>
    </location>
</feature>
<dbReference type="SUPFAM" id="SSF56300">
    <property type="entry name" value="Metallo-dependent phosphatases"/>
    <property type="match status" value="1"/>
</dbReference>
<evidence type="ECO:0000256" key="2">
    <source>
        <dbReference type="ARBA" id="ARBA00022801"/>
    </source>
</evidence>
<evidence type="ECO:0000256" key="3">
    <source>
        <dbReference type="SAM" id="Phobius"/>
    </source>
</evidence>
<dbReference type="AlphaFoldDB" id="A0A840CM09"/>
<dbReference type="Proteomes" id="UP000555103">
    <property type="component" value="Unassembled WGS sequence"/>
</dbReference>
<keyword evidence="3" id="KW-0812">Transmembrane</keyword>
<feature type="transmembrane region" description="Helical" evidence="3">
    <location>
        <begin position="32"/>
        <end position="52"/>
    </location>
</feature>
<evidence type="ECO:0000313" key="5">
    <source>
        <dbReference type="EMBL" id="MBB4037030.1"/>
    </source>
</evidence>
<dbReference type="PANTHER" id="PTHR31302:SF31">
    <property type="entry name" value="PHOSPHODIESTERASE YAEI"/>
    <property type="match status" value="1"/>
</dbReference>
<dbReference type="PANTHER" id="PTHR31302">
    <property type="entry name" value="TRANSMEMBRANE PROTEIN WITH METALLOPHOSPHOESTERASE DOMAIN-RELATED"/>
    <property type="match status" value="1"/>
</dbReference>
<dbReference type="CDD" id="cd07385">
    <property type="entry name" value="MPP_YkuE_C"/>
    <property type="match status" value="1"/>
</dbReference>
<name>A0A840CM09_9BACT</name>
<dbReference type="EMBL" id="JACIEP010000010">
    <property type="protein sequence ID" value="MBB4037030.1"/>
    <property type="molecule type" value="Genomic_DNA"/>
</dbReference>
<dbReference type="GO" id="GO:0016020">
    <property type="term" value="C:membrane"/>
    <property type="evidence" value="ECO:0007669"/>
    <property type="project" value="GOC"/>
</dbReference>
<dbReference type="InterPro" id="IPR051158">
    <property type="entry name" value="Metallophosphoesterase_sf"/>
</dbReference>
<comment type="caution">
    <text evidence="5">The sequence shown here is derived from an EMBL/GenBank/DDBJ whole genome shotgun (WGS) entry which is preliminary data.</text>
</comment>
<accession>A0A840CM09</accession>
<feature type="domain" description="Calcineurin-like phosphoesterase" evidence="4">
    <location>
        <begin position="146"/>
        <end position="325"/>
    </location>
</feature>
<dbReference type="GO" id="GO:0009245">
    <property type="term" value="P:lipid A biosynthetic process"/>
    <property type="evidence" value="ECO:0007669"/>
    <property type="project" value="TreeGrafter"/>
</dbReference>
<reference evidence="5 6" key="1">
    <citation type="submission" date="2020-08" db="EMBL/GenBank/DDBJ databases">
        <title>Genomic Encyclopedia of Type Strains, Phase IV (KMG-IV): sequencing the most valuable type-strain genomes for metagenomic binning, comparative biology and taxonomic classification.</title>
        <authorList>
            <person name="Goeker M."/>
        </authorList>
    </citation>
    <scope>NUCLEOTIDE SEQUENCE [LARGE SCALE GENOMIC DNA]</scope>
    <source>
        <strain evidence="5 6">DSM 104969</strain>
    </source>
</reference>
<dbReference type="InterPro" id="IPR004843">
    <property type="entry name" value="Calcineurin-like_PHP"/>
</dbReference>
<dbReference type="RefSeq" id="WP_183307909.1">
    <property type="nucleotide sequence ID" value="NZ_JACIEP010000010.1"/>
</dbReference>
<dbReference type="GO" id="GO:0046872">
    <property type="term" value="F:metal ion binding"/>
    <property type="evidence" value="ECO:0007669"/>
    <property type="project" value="UniProtKB-KW"/>
</dbReference>
<feature type="transmembrane region" description="Helical" evidence="3">
    <location>
        <begin position="64"/>
        <end position="85"/>
    </location>
</feature>
<dbReference type="Pfam" id="PF00149">
    <property type="entry name" value="Metallophos"/>
    <property type="match status" value="1"/>
</dbReference>
<keyword evidence="6" id="KW-1185">Reference proteome</keyword>
<keyword evidence="2" id="KW-0378">Hydrolase</keyword>
<dbReference type="Gene3D" id="3.60.21.10">
    <property type="match status" value="1"/>
</dbReference>
<dbReference type="InterPro" id="IPR029052">
    <property type="entry name" value="Metallo-depent_PP-like"/>
</dbReference>
<evidence type="ECO:0000259" key="4">
    <source>
        <dbReference type="Pfam" id="PF00149"/>
    </source>
</evidence>
<gene>
    <name evidence="5" type="ORF">GGR21_002944</name>
</gene>
<evidence type="ECO:0000313" key="6">
    <source>
        <dbReference type="Proteomes" id="UP000555103"/>
    </source>
</evidence>
<sequence length="383" mass="43567">MFGRIFTIVFLILLVADLYIFFLYIKKLTAKVSLRILWFVPSALLLAGLYIFFYTDFGRGYRDIFMLTFIIIALPKIFFTIISLFDLPLRYFFKWKVYPFTILALAVSIAAIYIVIYGSTAGKSKFEVKRIEYTSSKLPQEFDGYRIIQLSDLHIGNWEGDTKSISRMVDIVNTLNPDVIVITGDLVHNSASELDGYEEILSALKARDGVYSILGNHDYGLYKRWGSEEKQQLNLDDLKKRQAGMGWRLLNNEHTYLVRNNDSIALIGVENDGSPPFPQYGDLPEAGRGISNDKLKILLSHDPTHWRREALGSGVDLMLAGHTHATQFALGSFSPAAFVYPEWRGLYTEGDQVLYVNVGIGHVGMPFRYGAWPEITEITLKRK</sequence>
<protein>
    <recommendedName>
        <fullName evidence="4">Calcineurin-like phosphoesterase domain-containing protein</fullName>
    </recommendedName>
</protein>
<feature type="transmembrane region" description="Helical" evidence="3">
    <location>
        <begin position="6"/>
        <end position="25"/>
    </location>
</feature>
<keyword evidence="3" id="KW-0472">Membrane</keyword>
<dbReference type="GO" id="GO:0008758">
    <property type="term" value="F:UDP-2,3-diacylglucosamine hydrolase activity"/>
    <property type="evidence" value="ECO:0007669"/>
    <property type="project" value="TreeGrafter"/>
</dbReference>
<keyword evidence="1" id="KW-0479">Metal-binding</keyword>